<name>A0A9P3F8H3_ASPVI</name>
<gene>
    <name evidence="2" type="ORF">Aspvir_009135</name>
</gene>
<dbReference type="EMBL" id="BOPL01000007">
    <property type="protein sequence ID" value="GIK05036.1"/>
    <property type="molecule type" value="Genomic_DNA"/>
</dbReference>
<dbReference type="PANTHER" id="PTHR33112">
    <property type="entry name" value="DOMAIN PROTEIN, PUTATIVE-RELATED"/>
    <property type="match status" value="1"/>
</dbReference>
<dbReference type="InterPro" id="IPR010730">
    <property type="entry name" value="HET"/>
</dbReference>
<evidence type="ECO:0000313" key="3">
    <source>
        <dbReference type="Proteomes" id="UP000710440"/>
    </source>
</evidence>
<dbReference type="Pfam" id="PF06985">
    <property type="entry name" value="HET"/>
    <property type="match status" value="1"/>
</dbReference>
<dbReference type="PANTHER" id="PTHR33112:SF16">
    <property type="entry name" value="HETEROKARYON INCOMPATIBILITY DOMAIN-CONTAINING PROTEIN"/>
    <property type="match status" value="1"/>
</dbReference>
<comment type="caution">
    <text evidence="2">The sequence shown here is derived from an EMBL/GenBank/DDBJ whole genome shotgun (WGS) entry which is preliminary data.</text>
</comment>
<organism evidence="2 3">
    <name type="scientific">Aspergillus viridinutans</name>
    <dbReference type="NCBI Taxonomy" id="75553"/>
    <lineage>
        <taxon>Eukaryota</taxon>
        <taxon>Fungi</taxon>
        <taxon>Dikarya</taxon>
        <taxon>Ascomycota</taxon>
        <taxon>Pezizomycotina</taxon>
        <taxon>Eurotiomycetes</taxon>
        <taxon>Eurotiomycetidae</taxon>
        <taxon>Eurotiales</taxon>
        <taxon>Aspergillaceae</taxon>
        <taxon>Aspergillus</taxon>
        <taxon>Aspergillus subgen. Fumigati</taxon>
    </lineage>
</organism>
<dbReference type="OrthoDB" id="5362512at2759"/>
<evidence type="ECO:0000259" key="1">
    <source>
        <dbReference type="Pfam" id="PF06985"/>
    </source>
</evidence>
<protein>
    <recommendedName>
        <fullName evidence="1">Heterokaryon incompatibility domain-containing protein</fullName>
    </recommendedName>
</protein>
<dbReference type="Proteomes" id="UP000710440">
    <property type="component" value="Unassembled WGS sequence"/>
</dbReference>
<proteinExistence type="predicted"/>
<sequence>MAPLPDRLCTACAKLDLETMLAEESPERDMGCLSDYGDPTCPFCRLIVTAVSRTGWDFVELCSPKDGKKVPRLFIQSWSPLSVKKYRRMEYPEPRLQLALDQQPEGFRRGRPTVREIDRETNRFIIAELESLPNESEERMLLRCSAGERVDASLVKSWLQECNKNHEHAKRTRNTNNSLFQHKDGFLLIDVIDEKLVRRTEPCEYVALSYIWGGVEPFRTTRENIDRLCSAPGSLSPSHLASLGGGKIPRTVLDAMEFTRQLGIRHTWVDTLCIVQDDANEKARLIGRMDDIYDNAAVTLIAGSGANSETGLLGVSPREGGLPIERTTVVDDSYGEGDELTFNLAICPPGLCEGVRRSAWNTRCWTYQEQCLSQRCLYFTPHEVFFNCSEMQRREAYALQQPKGKKYSDLQLRTGPPWWNRKLRKDLDPTPYRYMGELNASRLTIWDYQTAVQDYTRKQLTFQEDIFNAFQGIFNRFSVQEEERLSIGRTQGIPVRFLWQGMLWFPSHRARKRAALPDSPAWLPKYFASWSWASWVGSVEFVFAESLWLTRNISQAIIKGKPVHPGIPCWYHPDGSGKPHWSCTAWKAAGHAPPGSSAFHPAKAFLEDRIGLDTQTLLRQSLSFPSDNNLQEGHLGFFAAYTRNMNLDTIRTGQAHKLRIGEHAGEFRYDSTDEKEQVEALVLLVAAESITTPPYTVSILLGLVTRDGISWRVGLGYIAHVKGSESVGLQWEYKFFRVA</sequence>
<evidence type="ECO:0000313" key="2">
    <source>
        <dbReference type="EMBL" id="GIK05036.1"/>
    </source>
</evidence>
<feature type="domain" description="Heterokaryon incompatibility" evidence="1">
    <location>
        <begin position="205"/>
        <end position="369"/>
    </location>
</feature>
<dbReference type="RefSeq" id="XP_043128222.1">
    <property type="nucleotide sequence ID" value="XM_043272287.1"/>
</dbReference>
<accession>A0A9P3F8H3</accession>
<reference evidence="2 3" key="1">
    <citation type="submission" date="2021-02" db="EMBL/GenBank/DDBJ databases">
        <title>Pan-genome distribution and transcriptional activeness of fungal secondary metabolism genes in Aspergillus section Fumigati.</title>
        <authorList>
            <person name="Takahashi H."/>
            <person name="Umemura M."/>
            <person name="Ninomiya A."/>
            <person name="Kusuya Y."/>
            <person name="Urayama S."/>
            <person name="Shimizu M."/>
            <person name="Watanabe A."/>
            <person name="Kamei K."/>
            <person name="Yaguchi T."/>
            <person name="Hagiwara D."/>
        </authorList>
    </citation>
    <scope>NUCLEOTIDE SEQUENCE [LARGE SCALE GENOMIC DNA]</scope>
    <source>
        <strain evidence="2 3">IFM 47045</strain>
    </source>
</reference>
<dbReference type="GeneID" id="66937117"/>
<keyword evidence="3" id="KW-1185">Reference proteome</keyword>
<dbReference type="AlphaFoldDB" id="A0A9P3F8H3"/>